<dbReference type="CTD" id="39909"/>
<dbReference type="GeneID" id="117570057"/>
<dbReference type="Proteomes" id="UP000515160">
    <property type="component" value="Chromosome 3"/>
</dbReference>
<gene>
    <name evidence="3" type="primary">LOC117570057</name>
</gene>
<keyword evidence="1" id="KW-0732">Signal</keyword>
<evidence type="ECO:0000313" key="3">
    <source>
        <dbReference type="RefSeq" id="XP_034107383.1"/>
    </source>
</evidence>
<dbReference type="RefSeq" id="XP_034107383.1">
    <property type="nucleotide sequence ID" value="XM_034251492.2"/>
</dbReference>
<feature type="chain" id="PRO_5027685891" evidence="1">
    <location>
        <begin position="23"/>
        <end position="143"/>
    </location>
</feature>
<organism evidence="2 3">
    <name type="scientific">Drosophila albomicans</name>
    <name type="common">Fruit fly</name>
    <dbReference type="NCBI Taxonomy" id="7291"/>
    <lineage>
        <taxon>Eukaryota</taxon>
        <taxon>Metazoa</taxon>
        <taxon>Ecdysozoa</taxon>
        <taxon>Arthropoda</taxon>
        <taxon>Hexapoda</taxon>
        <taxon>Insecta</taxon>
        <taxon>Pterygota</taxon>
        <taxon>Neoptera</taxon>
        <taxon>Endopterygota</taxon>
        <taxon>Diptera</taxon>
        <taxon>Brachycera</taxon>
        <taxon>Muscomorpha</taxon>
        <taxon>Ephydroidea</taxon>
        <taxon>Drosophilidae</taxon>
        <taxon>Drosophila</taxon>
    </lineage>
</organism>
<dbReference type="OrthoDB" id="8063837at2759"/>
<evidence type="ECO:0000313" key="2">
    <source>
        <dbReference type="Proteomes" id="UP000515160"/>
    </source>
</evidence>
<reference evidence="3" key="1">
    <citation type="submission" date="2025-08" db="UniProtKB">
        <authorList>
            <consortium name="RefSeq"/>
        </authorList>
    </citation>
    <scope>IDENTIFICATION</scope>
    <source>
        <strain evidence="3">15112-1751.03</strain>
        <tissue evidence="3">Whole Adult</tissue>
    </source>
</reference>
<name>A0A6P8X6B4_DROAB</name>
<feature type="signal peptide" evidence="1">
    <location>
        <begin position="1"/>
        <end position="22"/>
    </location>
</feature>
<protein>
    <submittedName>
        <fullName evidence="3">Uncharacterized protein LOC117570057</fullName>
    </submittedName>
</protein>
<sequence length="143" mass="17135">MRIKLMLFFAILASFFVSTTHGYCSLEKMKTFAREACERLFQQDEGRERRSLDYSHHRHVNELMHGKSHKHEHFIGRSSFPKGGYLKVSKAHYHKLVNLDVKPRYKPRKHPEMKSRFRRDNSIQAYKGISYCCFHQCDEDFFC</sequence>
<dbReference type="AlphaFoldDB" id="A0A6P8X6B4"/>
<accession>A0A6P8X6B4</accession>
<keyword evidence="2" id="KW-1185">Reference proteome</keyword>
<evidence type="ECO:0000256" key="1">
    <source>
        <dbReference type="SAM" id="SignalP"/>
    </source>
</evidence>
<proteinExistence type="predicted"/>